<feature type="domain" description="Serine-threonine/tyrosine-protein kinase catalytic" evidence="6">
    <location>
        <begin position="78"/>
        <end position="120"/>
    </location>
</feature>
<protein>
    <submittedName>
        <fullName evidence="7">Cysteine-rich receptor-like protein kinase 2</fullName>
    </submittedName>
</protein>
<dbReference type="InterPro" id="IPR011009">
    <property type="entry name" value="Kinase-like_dom_sf"/>
</dbReference>
<evidence type="ECO:0000256" key="4">
    <source>
        <dbReference type="ARBA" id="ARBA00022840"/>
    </source>
</evidence>
<evidence type="ECO:0000259" key="6">
    <source>
        <dbReference type="Pfam" id="PF07714"/>
    </source>
</evidence>
<dbReference type="InterPro" id="IPR052059">
    <property type="entry name" value="CR_Ser/Thr_kinase"/>
</dbReference>
<gene>
    <name evidence="7" type="primary">CRK2</name>
    <name evidence="7" type="ORF">QJS10_CPB12g00118</name>
</gene>
<dbReference type="Gene3D" id="1.10.510.10">
    <property type="entry name" value="Transferase(Phosphotransferase) domain 1"/>
    <property type="match status" value="2"/>
</dbReference>
<dbReference type="Proteomes" id="UP001180020">
    <property type="component" value="Unassembled WGS sequence"/>
</dbReference>
<evidence type="ECO:0000256" key="1">
    <source>
        <dbReference type="ARBA" id="ARBA00022679"/>
    </source>
</evidence>
<evidence type="ECO:0000256" key="2">
    <source>
        <dbReference type="ARBA" id="ARBA00022741"/>
    </source>
</evidence>
<accession>A0AAV9DIR9</accession>
<comment type="caution">
    <text evidence="7">The sequence shown here is derived from an EMBL/GenBank/DDBJ whole genome shotgun (WGS) entry which is preliminary data.</text>
</comment>
<dbReference type="GO" id="GO:0004672">
    <property type="term" value="F:protein kinase activity"/>
    <property type="evidence" value="ECO:0007669"/>
    <property type="project" value="InterPro"/>
</dbReference>
<proteinExistence type="predicted"/>
<keyword evidence="7" id="KW-0675">Receptor</keyword>
<dbReference type="Pfam" id="PF07714">
    <property type="entry name" value="PK_Tyr_Ser-Thr"/>
    <property type="match status" value="2"/>
</dbReference>
<dbReference type="EMBL" id="JAUJYO010000012">
    <property type="protein sequence ID" value="KAK1301476.1"/>
    <property type="molecule type" value="Genomic_DNA"/>
</dbReference>
<evidence type="ECO:0000313" key="7">
    <source>
        <dbReference type="EMBL" id="KAK1301476.1"/>
    </source>
</evidence>
<keyword evidence="4" id="KW-0067">ATP-binding</keyword>
<feature type="domain" description="Serine-threonine/tyrosine-protein kinase catalytic" evidence="6">
    <location>
        <begin position="1"/>
        <end position="43"/>
    </location>
</feature>
<evidence type="ECO:0000256" key="5">
    <source>
        <dbReference type="SAM" id="MobiDB-lite"/>
    </source>
</evidence>
<feature type="compositionally biased region" description="Basic residues" evidence="5">
    <location>
        <begin position="144"/>
        <end position="153"/>
    </location>
</feature>
<keyword evidence="8" id="KW-1185">Reference proteome</keyword>
<organism evidence="7 8">
    <name type="scientific">Acorus calamus</name>
    <name type="common">Sweet flag</name>
    <dbReference type="NCBI Taxonomy" id="4465"/>
    <lineage>
        <taxon>Eukaryota</taxon>
        <taxon>Viridiplantae</taxon>
        <taxon>Streptophyta</taxon>
        <taxon>Embryophyta</taxon>
        <taxon>Tracheophyta</taxon>
        <taxon>Spermatophyta</taxon>
        <taxon>Magnoliopsida</taxon>
        <taxon>Liliopsida</taxon>
        <taxon>Acoraceae</taxon>
        <taxon>Acorus</taxon>
    </lineage>
</organism>
<keyword evidence="2" id="KW-0547">Nucleotide-binding</keyword>
<reference evidence="7" key="1">
    <citation type="journal article" date="2023" name="Nat. Commun.">
        <title>Diploid and tetraploid genomes of Acorus and the evolution of monocots.</title>
        <authorList>
            <person name="Ma L."/>
            <person name="Liu K.W."/>
            <person name="Li Z."/>
            <person name="Hsiao Y.Y."/>
            <person name="Qi Y."/>
            <person name="Fu T."/>
            <person name="Tang G.D."/>
            <person name="Zhang D."/>
            <person name="Sun W.H."/>
            <person name="Liu D.K."/>
            <person name="Li Y."/>
            <person name="Chen G.Z."/>
            <person name="Liu X.D."/>
            <person name="Liao X.Y."/>
            <person name="Jiang Y.T."/>
            <person name="Yu X."/>
            <person name="Hao Y."/>
            <person name="Huang J."/>
            <person name="Zhao X.W."/>
            <person name="Ke S."/>
            <person name="Chen Y.Y."/>
            <person name="Wu W.L."/>
            <person name="Hsu J.L."/>
            <person name="Lin Y.F."/>
            <person name="Huang M.D."/>
            <person name="Li C.Y."/>
            <person name="Huang L."/>
            <person name="Wang Z.W."/>
            <person name="Zhao X."/>
            <person name="Zhong W.Y."/>
            <person name="Peng D.H."/>
            <person name="Ahmad S."/>
            <person name="Lan S."/>
            <person name="Zhang J.S."/>
            <person name="Tsai W.C."/>
            <person name="Van de Peer Y."/>
            <person name="Liu Z.J."/>
        </authorList>
    </citation>
    <scope>NUCLEOTIDE SEQUENCE</scope>
    <source>
        <strain evidence="7">CP</strain>
    </source>
</reference>
<feature type="region of interest" description="Disordered" evidence="5">
    <location>
        <begin position="131"/>
        <end position="153"/>
    </location>
</feature>
<keyword evidence="1" id="KW-0808">Transferase</keyword>
<dbReference type="PANTHER" id="PTHR47973">
    <property type="entry name" value="CYSTEINE-RICH RECEPTOR-LIKE PROTEIN KINASE 3"/>
    <property type="match status" value="1"/>
</dbReference>
<dbReference type="InterPro" id="IPR001245">
    <property type="entry name" value="Ser-Thr/Tyr_kinase_cat_dom"/>
</dbReference>
<reference evidence="7" key="2">
    <citation type="submission" date="2023-06" db="EMBL/GenBank/DDBJ databases">
        <authorList>
            <person name="Ma L."/>
            <person name="Liu K.-W."/>
            <person name="Li Z."/>
            <person name="Hsiao Y.-Y."/>
            <person name="Qi Y."/>
            <person name="Fu T."/>
            <person name="Tang G."/>
            <person name="Zhang D."/>
            <person name="Sun W.-H."/>
            <person name="Liu D.-K."/>
            <person name="Li Y."/>
            <person name="Chen G.-Z."/>
            <person name="Liu X.-D."/>
            <person name="Liao X.-Y."/>
            <person name="Jiang Y.-T."/>
            <person name="Yu X."/>
            <person name="Hao Y."/>
            <person name="Huang J."/>
            <person name="Zhao X.-W."/>
            <person name="Ke S."/>
            <person name="Chen Y.-Y."/>
            <person name="Wu W.-L."/>
            <person name="Hsu J.-L."/>
            <person name="Lin Y.-F."/>
            <person name="Huang M.-D."/>
            <person name="Li C.-Y."/>
            <person name="Huang L."/>
            <person name="Wang Z.-W."/>
            <person name="Zhao X."/>
            <person name="Zhong W.-Y."/>
            <person name="Peng D.-H."/>
            <person name="Ahmad S."/>
            <person name="Lan S."/>
            <person name="Zhang J.-S."/>
            <person name="Tsai W.-C."/>
            <person name="Van De Peer Y."/>
            <person name="Liu Z.-J."/>
        </authorList>
    </citation>
    <scope>NUCLEOTIDE SEQUENCE</scope>
    <source>
        <strain evidence="7">CP</strain>
        <tissue evidence="7">Leaves</tissue>
    </source>
</reference>
<evidence type="ECO:0000313" key="8">
    <source>
        <dbReference type="Proteomes" id="UP001180020"/>
    </source>
</evidence>
<sequence length="235" mass="26661">MALEYIAHGQLSENADVYSFGVLVLEIISGRQDYRSITSEHSQSLLTLRIRKYGFDEWKCFESGCLGPESLLVHEYLPNKSLDRFIFGYMSPEYITHGQLSGKADVYSFGVLVLEIISGRQLQKHNLRALPKPPHTCMESLPNRNRRGPHRSKHQVLAAPTADAEGRTRGVSVHAECPNLRPSMSVCLQMLLRAEELLPSPTNPPFMDELTMEFDFVGDSERLLNQKMKRVNKKT</sequence>
<evidence type="ECO:0000256" key="3">
    <source>
        <dbReference type="ARBA" id="ARBA00022777"/>
    </source>
</evidence>
<dbReference type="SUPFAM" id="SSF56112">
    <property type="entry name" value="Protein kinase-like (PK-like)"/>
    <property type="match status" value="2"/>
</dbReference>
<dbReference type="AlphaFoldDB" id="A0AAV9DIR9"/>
<dbReference type="GO" id="GO:0005524">
    <property type="term" value="F:ATP binding"/>
    <property type="evidence" value="ECO:0007669"/>
    <property type="project" value="UniProtKB-KW"/>
</dbReference>
<name>A0AAV9DIR9_ACOCL</name>
<keyword evidence="3 7" id="KW-0418">Kinase</keyword>